<dbReference type="InterPro" id="IPR016571">
    <property type="entry name" value="Spore_coat_assembly_CotJB"/>
</dbReference>
<dbReference type="EMBL" id="FMIK01000017">
    <property type="protein sequence ID" value="SCL85394.1"/>
    <property type="molecule type" value="Genomic_DNA"/>
</dbReference>
<dbReference type="PIRSF" id="PIRSF010606">
    <property type="entry name" value="Spore_coat_CotJB"/>
    <property type="match status" value="1"/>
</dbReference>
<evidence type="ECO:0000313" key="2">
    <source>
        <dbReference type="EMBL" id="SCL85394.1"/>
    </source>
</evidence>
<organism evidence="2 3">
    <name type="scientific">Bacillus cytotoxicus</name>
    <dbReference type="NCBI Taxonomy" id="580165"/>
    <lineage>
        <taxon>Bacteria</taxon>
        <taxon>Bacillati</taxon>
        <taxon>Bacillota</taxon>
        <taxon>Bacilli</taxon>
        <taxon>Bacillales</taxon>
        <taxon>Bacillaceae</taxon>
        <taxon>Bacillus</taxon>
        <taxon>Bacillus cereus group</taxon>
    </lineage>
</organism>
<sequence length="91" mass="10837">MSIIVAESLPKEYYEWLEELQALDFALVELTLYLDTHPDDVAAIEQFNDLSYKRRLQQQKIEKKYGPLQQFGNSYSNAPWEWSKGPWPWQI</sequence>
<gene>
    <name evidence="2" type="ORF">BCB44BAC_00738</name>
</gene>
<dbReference type="Proteomes" id="UP000242164">
    <property type="component" value="Unassembled WGS sequence"/>
</dbReference>
<dbReference type="Pfam" id="PF12652">
    <property type="entry name" value="CotJB"/>
    <property type="match status" value="1"/>
</dbReference>
<proteinExistence type="predicted"/>
<dbReference type="AlphaFoldDB" id="A0AAX2CD66"/>
<name>A0AAX2CD66_9BACI</name>
<feature type="domain" description="Protein CotJB" evidence="1">
    <location>
        <begin position="15"/>
        <end position="90"/>
    </location>
</feature>
<dbReference type="InterPro" id="IPR024207">
    <property type="entry name" value="CotJB_dom"/>
</dbReference>
<evidence type="ECO:0000313" key="3">
    <source>
        <dbReference type="Proteomes" id="UP000242164"/>
    </source>
</evidence>
<protein>
    <submittedName>
        <fullName evidence="2">Spore coat-associated protein JB</fullName>
    </submittedName>
</protein>
<reference evidence="2 3" key="1">
    <citation type="submission" date="2016-08" db="EMBL/GenBank/DDBJ databases">
        <authorList>
            <person name="Loux V."/>
            <person name="Rue O."/>
        </authorList>
    </citation>
    <scope>NUCLEOTIDE SEQUENCE [LARGE SCALE GENOMIC DNA]</scope>
    <source>
        <strain evidence="2 3">AFSSA_08CEB44bac</strain>
    </source>
</reference>
<accession>A0AAX2CD66</accession>
<evidence type="ECO:0000259" key="1">
    <source>
        <dbReference type="Pfam" id="PF12652"/>
    </source>
</evidence>
<comment type="caution">
    <text evidence="2">The sequence shown here is derived from an EMBL/GenBank/DDBJ whole genome shotgun (WGS) entry which is preliminary data.</text>
</comment>